<keyword evidence="3 6" id="KW-0812">Transmembrane</keyword>
<gene>
    <name evidence="7" type="ORF">DNL40_05205</name>
</gene>
<organism evidence="7 8">
    <name type="scientific">Xylanimonas oleitrophica</name>
    <dbReference type="NCBI Taxonomy" id="2607479"/>
    <lineage>
        <taxon>Bacteria</taxon>
        <taxon>Bacillati</taxon>
        <taxon>Actinomycetota</taxon>
        <taxon>Actinomycetes</taxon>
        <taxon>Micrococcales</taxon>
        <taxon>Promicromonosporaceae</taxon>
        <taxon>Xylanimonas</taxon>
    </lineage>
</organism>
<feature type="transmembrane region" description="Helical" evidence="6">
    <location>
        <begin position="46"/>
        <end position="66"/>
    </location>
</feature>
<dbReference type="Gene3D" id="1.20.1260.100">
    <property type="entry name" value="TspO/MBR protein"/>
    <property type="match status" value="1"/>
</dbReference>
<dbReference type="InterPro" id="IPR038330">
    <property type="entry name" value="TspO/MBR-related_sf"/>
</dbReference>
<dbReference type="GO" id="GO:0016020">
    <property type="term" value="C:membrane"/>
    <property type="evidence" value="ECO:0007669"/>
    <property type="project" value="UniProtKB-SubCell"/>
</dbReference>
<sequence>MEPRVVLSSVGLPLAGAVAGSVASARGTRSRWYRRLRKPAIQPPGAVFPVVWSALYAAVAGASLVAQAHGDAASRSSYRAALAVNMTLNAGWCWTFFVWHRLGASVVVSGALAVSSADLARRAAATSTGAGAALVPYAGWTAFATVLADAVRRANPGR</sequence>
<dbReference type="AlphaFoldDB" id="A0A2W5Y7G0"/>
<dbReference type="CDD" id="cd15904">
    <property type="entry name" value="TSPO_MBR"/>
    <property type="match status" value="1"/>
</dbReference>
<keyword evidence="4 6" id="KW-1133">Transmembrane helix</keyword>
<dbReference type="PANTHER" id="PTHR10057:SF0">
    <property type="entry name" value="TRANSLOCATOR PROTEIN"/>
    <property type="match status" value="1"/>
</dbReference>
<evidence type="ECO:0000256" key="5">
    <source>
        <dbReference type="ARBA" id="ARBA00023136"/>
    </source>
</evidence>
<dbReference type="InterPro" id="IPR004307">
    <property type="entry name" value="TspO_MBR"/>
</dbReference>
<evidence type="ECO:0000256" key="4">
    <source>
        <dbReference type="ARBA" id="ARBA00022989"/>
    </source>
</evidence>
<name>A0A2W5Y7G0_9MICO</name>
<accession>A0A2W5Y7G0</accession>
<evidence type="ECO:0000256" key="1">
    <source>
        <dbReference type="ARBA" id="ARBA00004141"/>
    </source>
</evidence>
<dbReference type="Pfam" id="PF03073">
    <property type="entry name" value="TspO_MBR"/>
    <property type="match status" value="1"/>
</dbReference>
<evidence type="ECO:0000313" key="7">
    <source>
        <dbReference type="EMBL" id="PZR54304.1"/>
    </source>
</evidence>
<evidence type="ECO:0000256" key="2">
    <source>
        <dbReference type="ARBA" id="ARBA00007524"/>
    </source>
</evidence>
<evidence type="ECO:0000256" key="6">
    <source>
        <dbReference type="SAM" id="Phobius"/>
    </source>
</evidence>
<protein>
    <submittedName>
        <fullName evidence="7">Tryptophan-rich sensory protein</fullName>
    </submittedName>
</protein>
<feature type="transmembrane region" description="Helical" evidence="6">
    <location>
        <begin position="6"/>
        <end position="25"/>
    </location>
</feature>
<dbReference type="FunFam" id="1.20.1260.100:FF:000001">
    <property type="entry name" value="translocator protein 2"/>
    <property type="match status" value="1"/>
</dbReference>
<dbReference type="Proteomes" id="UP000248783">
    <property type="component" value="Unassembled WGS sequence"/>
</dbReference>
<comment type="caution">
    <text evidence="7">The sequence shown here is derived from an EMBL/GenBank/DDBJ whole genome shotgun (WGS) entry which is preliminary data.</text>
</comment>
<comment type="subcellular location">
    <subcellularLocation>
        <location evidence="1">Membrane</location>
        <topology evidence="1">Multi-pass membrane protein</topology>
    </subcellularLocation>
</comment>
<dbReference type="PANTHER" id="PTHR10057">
    <property type="entry name" value="PERIPHERAL-TYPE BENZODIAZEPINE RECEPTOR"/>
    <property type="match status" value="1"/>
</dbReference>
<dbReference type="GO" id="GO:0033013">
    <property type="term" value="P:tetrapyrrole metabolic process"/>
    <property type="evidence" value="ECO:0007669"/>
    <property type="project" value="UniProtKB-ARBA"/>
</dbReference>
<keyword evidence="8" id="KW-1185">Reference proteome</keyword>
<evidence type="ECO:0000256" key="3">
    <source>
        <dbReference type="ARBA" id="ARBA00022692"/>
    </source>
</evidence>
<reference evidence="7 8" key="1">
    <citation type="submission" date="2018-06" db="EMBL/GenBank/DDBJ databases">
        <title>Whole genome sequencing of a novel hydrocarbon degrading bacterial strain, PW21 isolated from oil contaminated produced water sample.</title>
        <authorList>
            <person name="Nagkirti P."/>
            <person name="Shaikh A."/>
            <person name="Gowdaman V."/>
            <person name="Engineer A.E."/>
            <person name="Dagar S."/>
            <person name="Dhakephalkar P.K."/>
        </authorList>
    </citation>
    <scope>NUCLEOTIDE SEQUENCE [LARGE SCALE GENOMIC DNA]</scope>
    <source>
        <strain evidence="7 8">PW21</strain>
    </source>
</reference>
<dbReference type="RefSeq" id="WP_111250161.1">
    <property type="nucleotide sequence ID" value="NZ_QKWH01000002.1"/>
</dbReference>
<dbReference type="EMBL" id="QKWH01000002">
    <property type="protein sequence ID" value="PZR54304.1"/>
    <property type="molecule type" value="Genomic_DNA"/>
</dbReference>
<comment type="similarity">
    <text evidence="2">Belongs to the TspO/BZRP family.</text>
</comment>
<dbReference type="PIRSF" id="PIRSF005859">
    <property type="entry name" value="PBR"/>
    <property type="match status" value="1"/>
</dbReference>
<keyword evidence="5 6" id="KW-0472">Membrane</keyword>
<proteinExistence type="inferred from homology"/>
<evidence type="ECO:0000313" key="8">
    <source>
        <dbReference type="Proteomes" id="UP000248783"/>
    </source>
</evidence>